<comment type="function">
    <text evidence="3">Rab9 effector required for endosome to trans-Golgi network (TGN) transport.</text>
</comment>
<dbReference type="InterPro" id="IPR015915">
    <property type="entry name" value="Kelch-typ_b-propeller"/>
</dbReference>
<dbReference type="OrthoDB" id="10251809at2759"/>
<keyword evidence="6" id="KW-1185">Reference proteome</keyword>
<evidence type="ECO:0000313" key="6">
    <source>
        <dbReference type="Proteomes" id="UP000812440"/>
    </source>
</evidence>
<evidence type="ECO:0000256" key="4">
    <source>
        <dbReference type="ARBA" id="ARBA00039295"/>
    </source>
</evidence>
<accession>A0A8T2JVX2</accession>
<evidence type="ECO:0000256" key="2">
    <source>
        <dbReference type="ARBA" id="ARBA00022737"/>
    </source>
</evidence>
<keyword evidence="1" id="KW-0880">Kelch repeat</keyword>
<organism evidence="5 6">
    <name type="scientific">Hymenochirus boettgeri</name>
    <name type="common">Congo dwarf clawed frog</name>
    <dbReference type="NCBI Taxonomy" id="247094"/>
    <lineage>
        <taxon>Eukaryota</taxon>
        <taxon>Metazoa</taxon>
        <taxon>Chordata</taxon>
        <taxon>Craniata</taxon>
        <taxon>Vertebrata</taxon>
        <taxon>Euteleostomi</taxon>
        <taxon>Amphibia</taxon>
        <taxon>Batrachia</taxon>
        <taxon>Anura</taxon>
        <taxon>Pipoidea</taxon>
        <taxon>Pipidae</taxon>
        <taxon>Pipinae</taxon>
        <taxon>Hymenochirus</taxon>
    </lineage>
</organism>
<dbReference type="SUPFAM" id="SSF50965">
    <property type="entry name" value="Galactose oxidase, central domain"/>
    <property type="match status" value="1"/>
</dbReference>
<dbReference type="InterPro" id="IPR011043">
    <property type="entry name" value="Gal_Oxase/kelch_b-propeller"/>
</dbReference>
<reference evidence="5" key="1">
    <citation type="thesis" date="2020" institute="ProQuest LLC" country="789 East Eisenhower Parkway, Ann Arbor, MI, USA">
        <title>Comparative Genomics and Chromosome Evolution.</title>
        <authorList>
            <person name="Mudd A.B."/>
        </authorList>
    </citation>
    <scope>NUCLEOTIDE SEQUENCE</scope>
    <source>
        <strain evidence="5">Female2</strain>
        <tissue evidence="5">Blood</tissue>
    </source>
</reference>
<evidence type="ECO:0000313" key="5">
    <source>
        <dbReference type="EMBL" id="KAG8447644.1"/>
    </source>
</evidence>
<comment type="caution">
    <text evidence="5">The sequence shown here is derived from an EMBL/GenBank/DDBJ whole genome shotgun (WGS) entry which is preliminary data.</text>
</comment>
<keyword evidence="2" id="KW-0677">Repeat</keyword>
<dbReference type="EMBL" id="JAACNH010000003">
    <property type="protein sequence ID" value="KAG8447644.1"/>
    <property type="molecule type" value="Genomic_DNA"/>
</dbReference>
<dbReference type="AlphaFoldDB" id="A0A8T2JVX2"/>
<dbReference type="Proteomes" id="UP000812440">
    <property type="component" value="Chromosome 8_10"/>
</dbReference>
<proteinExistence type="predicted"/>
<dbReference type="PANTHER" id="PTHR46647">
    <property type="entry name" value="RAB9 EFFECTOR PROTEIN WITH KELCH MOTIFS"/>
    <property type="match status" value="1"/>
</dbReference>
<dbReference type="Pfam" id="PF24681">
    <property type="entry name" value="Kelch_KLHDC2_KLHL20_DRC7"/>
    <property type="match status" value="1"/>
</dbReference>
<evidence type="ECO:0000256" key="1">
    <source>
        <dbReference type="ARBA" id="ARBA00022441"/>
    </source>
</evidence>
<name>A0A8T2JVX2_9PIPI</name>
<dbReference type="Gene3D" id="2.120.10.80">
    <property type="entry name" value="Kelch-type beta propeller"/>
    <property type="match status" value="2"/>
</dbReference>
<sequence>MVILEVLEPENSPKISTWYALVPRGEGPSSRVGHTCVYVPASEDSPKGKVLILGGADPGGCFSDSYIIDLDKHEWDSPDWENFLPRYEHASFLSTSNPGSIWVFAGAEQSENRNCIQVLNPGSVSWKSPKIQGVAPSPRTFHTSSSSVGDKLYVFGGGEKGTEPVLDTNLHVYDAATLTWSQPETSGDPPQARHGHVIVAVGSKLFVHGGMSGTTFFSDMYCINTDTMKWEHVEAKGDLPPACAAHSSAAWKSYIYIFGGMTNAGAIDSLYRFDTETLQWSKLKFESTCPAPRLDHSMCLLPWKTQKDINNSEKVTSKTNLKDDSSESVSGLNDSLEHGSVQLCLIFGGMDITGELYRDCCVTILQ</sequence>
<evidence type="ECO:0000256" key="3">
    <source>
        <dbReference type="ARBA" id="ARBA00037224"/>
    </source>
</evidence>
<dbReference type="InterPro" id="IPR052124">
    <property type="entry name" value="Rab9_kelch_effector"/>
</dbReference>
<protein>
    <recommendedName>
        <fullName evidence="4">Rab9 effector protein with kelch motifs</fullName>
    </recommendedName>
</protein>
<gene>
    <name evidence="5" type="ORF">GDO86_014959</name>
</gene>
<dbReference type="PANTHER" id="PTHR46647:SF1">
    <property type="entry name" value="RAB9 EFFECTOR PROTEIN WITH KELCH MOTIFS"/>
    <property type="match status" value="1"/>
</dbReference>